<dbReference type="InterPro" id="IPR008920">
    <property type="entry name" value="TF_FadR/GntR_C"/>
</dbReference>
<dbReference type="KEGG" id="tae:TepiRe1_2103"/>
<dbReference type="GO" id="GO:0003700">
    <property type="term" value="F:DNA-binding transcription factor activity"/>
    <property type="evidence" value="ECO:0007669"/>
    <property type="project" value="InterPro"/>
</dbReference>
<feature type="domain" description="HTH gntR-type" evidence="4">
    <location>
        <begin position="20"/>
        <end position="88"/>
    </location>
</feature>
<sequence length="246" mass="27908">MNQKPNNNNFGSLMNPVPNESVVDQIITRITDAIISGELQPGQKIPTENSLSEAMNVGRNSVREAIKVLEAMGVLNIRRPEGTFVAEGFSDRMLNPMIYGLILEGGSSPAMIELRQLFDVGILKLAIEKATEKDIKHIFETLTELRKVVQKQQPDKNEILDADIMFHRALEAAVKNPLVNKIGIVIERLSYPTRARAVEQFIRNGELNELLEMHEQMLNVVIERNEAVVGQIIDEHYKYWKEELHK</sequence>
<dbReference type="Gene3D" id="1.10.10.10">
    <property type="entry name" value="Winged helix-like DNA-binding domain superfamily/Winged helix DNA-binding domain"/>
    <property type="match status" value="1"/>
</dbReference>
<dbReference type="HOGENOM" id="CLU_017584_9_3_9"/>
<keyword evidence="6" id="KW-1185">Reference proteome</keyword>
<proteinExistence type="predicted"/>
<dbReference type="SMART" id="SM00345">
    <property type="entry name" value="HTH_GNTR"/>
    <property type="match status" value="1"/>
</dbReference>
<dbReference type="RefSeq" id="WP_013779003.1">
    <property type="nucleotide sequence ID" value="NC_015519.1"/>
</dbReference>
<dbReference type="InterPro" id="IPR011711">
    <property type="entry name" value="GntR_C"/>
</dbReference>
<dbReference type="SUPFAM" id="SSF46785">
    <property type="entry name" value="Winged helix' DNA-binding domain"/>
    <property type="match status" value="1"/>
</dbReference>
<dbReference type="KEGG" id="tep:TepRe1_1953"/>
<dbReference type="Proteomes" id="UP000010802">
    <property type="component" value="Chromosome"/>
</dbReference>
<keyword evidence="1" id="KW-0805">Transcription regulation</keyword>
<dbReference type="Gene3D" id="1.20.120.530">
    <property type="entry name" value="GntR ligand-binding domain-like"/>
    <property type="match status" value="1"/>
</dbReference>
<evidence type="ECO:0000256" key="2">
    <source>
        <dbReference type="ARBA" id="ARBA00023125"/>
    </source>
</evidence>
<reference evidence="6" key="1">
    <citation type="journal article" date="2013" name="Genome Announc.">
        <title>First genome sequence of a syntrophic acetate-oxidizing bacterium, Tepidanaerobacter acetatoxydans strain Re1.</title>
        <authorList>
            <person name="Manzoor S."/>
            <person name="Bongcam-Rudloff E."/>
            <person name="Schnurer A."/>
            <person name="Muller B."/>
        </authorList>
    </citation>
    <scope>NUCLEOTIDE SEQUENCE [LARGE SCALE GENOMIC DNA]</scope>
    <source>
        <strain evidence="6">Re1</strain>
    </source>
</reference>
<dbReference type="PRINTS" id="PR00035">
    <property type="entry name" value="HTHGNTR"/>
</dbReference>
<keyword evidence="3" id="KW-0804">Transcription</keyword>
<evidence type="ECO:0000256" key="3">
    <source>
        <dbReference type="ARBA" id="ARBA00023163"/>
    </source>
</evidence>
<dbReference type="OrthoDB" id="9799482at2"/>
<dbReference type="STRING" id="1209989.TepRe1_1953"/>
<dbReference type="CDD" id="cd07377">
    <property type="entry name" value="WHTH_GntR"/>
    <property type="match status" value="1"/>
</dbReference>
<evidence type="ECO:0000313" key="6">
    <source>
        <dbReference type="Proteomes" id="UP000010802"/>
    </source>
</evidence>
<protein>
    <submittedName>
        <fullName evidence="5">Regulatory protein GntR HTH</fullName>
    </submittedName>
</protein>
<dbReference type="PANTHER" id="PTHR43537:SF5">
    <property type="entry name" value="UXU OPERON TRANSCRIPTIONAL REGULATOR"/>
    <property type="match status" value="1"/>
</dbReference>
<dbReference type="InterPro" id="IPR000524">
    <property type="entry name" value="Tscrpt_reg_HTH_GntR"/>
</dbReference>
<name>F4LQS8_TEPAE</name>
<evidence type="ECO:0000313" key="5">
    <source>
        <dbReference type="EMBL" id="CCP26927.1"/>
    </source>
</evidence>
<dbReference type="GO" id="GO:0003677">
    <property type="term" value="F:DNA binding"/>
    <property type="evidence" value="ECO:0007669"/>
    <property type="project" value="UniProtKB-KW"/>
</dbReference>
<evidence type="ECO:0000256" key="1">
    <source>
        <dbReference type="ARBA" id="ARBA00023015"/>
    </source>
</evidence>
<dbReference type="InterPro" id="IPR036390">
    <property type="entry name" value="WH_DNA-bd_sf"/>
</dbReference>
<dbReference type="SUPFAM" id="SSF48008">
    <property type="entry name" value="GntR ligand-binding domain-like"/>
    <property type="match status" value="1"/>
</dbReference>
<dbReference type="InterPro" id="IPR036388">
    <property type="entry name" value="WH-like_DNA-bd_sf"/>
</dbReference>
<dbReference type="eggNOG" id="COG2186">
    <property type="taxonomic scope" value="Bacteria"/>
</dbReference>
<dbReference type="PROSITE" id="PS50949">
    <property type="entry name" value="HTH_GNTR"/>
    <property type="match status" value="1"/>
</dbReference>
<accession>F4LQS8</accession>
<organism evidence="5 6">
    <name type="scientific">Tepidanaerobacter acetatoxydans (strain DSM 21804 / JCM 16047 / Re1)</name>
    <dbReference type="NCBI Taxonomy" id="1209989"/>
    <lineage>
        <taxon>Bacteria</taxon>
        <taxon>Bacillati</taxon>
        <taxon>Bacillota</taxon>
        <taxon>Clostridia</taxon>
        <taxon>Thermosediminibacterales</taxon>
        <taxon>Tepidanaerobacteraceae</taxon>
        <taxon>Tepidanaerobacter</taxon>
    </lineage>
</organism>
<dbReference type="SMART" id="SM00895">
    <property type="entry name" value="FCD"/>
    <property type="match status" value="1"/>
</dbReference>
<gene>
    <name evidence="5" type="ordered locus">TEPIRE1_2103</name>
</gene>
<keyword evidence="2" id="KW-0238">DNA-binding</keyword>
<dbReference type="EMBL" id="HF563609">
    <property type="protein sequence ID" value="CCP26927.1"/>
    <property type="molecule type" value="Genomic_DNA"/>
</dbReference>
<dbReference type="AlphaFoldDB" id="F4LQS8"/>
<dbReference type="PATRIC" id="fig|1209989.3.peg.2424"/>
<dbReference type="Pfam" id="PF07729">
    <property type="entry name" value="FCD"/>
    <property type="match status" value="1"/>
</dbReference>
<evidence type="ECO:0000259" key="4">
    <source>
        <dbReference type="PROSITE" id="PS50949"/>
    </source>
</evidence>
<dbReference type="PANTHER" id="PTHR43537">
    <property type="entry name" value="TRANSCRIPTIONAL REGULATOR, GNTR FAMILY"/>
    <property type="match status" value="1"/>
</dbReference>
<accession>L0S523</accession>
<dbReference type="Pfam" id="PF00392">
    <property type="entry name" value="GntR"/>
    <property type="match status" value="1"/>
</dbReference>